<gene>
    <name evidence="2" type="ORF">MNB_SV-12-913</name>
</gene>
<evidence type="ECO:0000313" key="2">
    <source>
        <dbReference type="EMBL" id="SFV62311.1"/>
    </source>
</evidence>
<dbReference type="AlphaFoldDB" id="A0A1W1C9D6"/>
<proteinExistence type="predicted"/>
<accession>A0A1W1C9D6</accession>
<evidence type="ECO:0008006" key="3">
    <source>
        <dbReference type="Google" id="ProtNLM"/>
    </source>
</evidence>
<dbReference type="EMBL" id="FPHE01000115">
    <property type="protein sequence ID" value="SFV62311.1"/>
    <property type="molecule type" value="Genomic_DNA"/>
</dbReference>
<evidence type="ECO:0000256" key="1">
    <source>
        <dbReference type="SAM" id="MobiDB-lite"/>
    </source>
</evidence>
<protein>
    <recommendedName>
        <fullName evidence="3">Lipoprotein</fullName>
    </recommendedName>
</protein>
<reference evidence="2" key="1">
    <citation type="submission" date="2016-10" db="EMBL/GenBank/DDBJ databases">
        <authorList>
            <person name="de Groot N.N."/>
        </authorList>
    </citation>
    <scope>NUCLEOTIDE SEQUENCE</scope>
</reference>
<organism evidence="2">
    <name type="scientific">hydrothermal vent metagenome</name>
    <dbReference type="NCBI Taxonomy" id="652676"/>
    <lineage>
        <taxon>unclassified sequences</taxon>
        <taxon>metagenomes</taxon>
        <taxon>ecological metagenomes</taxon>
    </lineage>
</organism>
<feature type="region of interest" description="Disordered" evidence="1">
    <location>
        <begin position="232"/>
        <end position="254"/>
    </location>
</feature>
<sequence length="254" mass="29345">MKKSLLLTTTIAIIFTGCIPSTLQQSNLNISDEPKALRFNTNESTFITRLQPNISKNERNEFIDEFILKSDVQCRQYLDNPQENKKKSKNEDELYMNIAHTVSTVLGLGYITQTAETIFLDNDESNKENQKAYENALSPEIKKGVEIVRERYAKKIKKKKKLSIKKYNSNQLKEDMNIYDKQCDKEYGLIEINRALKEMQNQMRNPTYAKPKPTPKINLEAVKNKVKAVSKEIKKKENNATKKVKSLDSNRTNS</sequence>
<name>A0A1W1C9D6_9ZZZZ</name>
<feature type="compositionally biased region" description="Basic and acidic residues" evidence="1">
    <location>
        <begin position="232"/>
        <end position="248"/>
    </location>
</feature>
<dbReference type="PROSITE" id="PS51257">
    <property type="entry name" value="PROKAR_LIPOPROTEIN"/>
    <property type="match status" value="1"/>
</dbReference>